<gene>
    <name evidence="14" type="ORF">ANOM_006101</name>
</gene>
<dbReference type="InterPro" id="IPR021148">
    <property type="entry name" value="Polysacc_synth_dom"/>
</dbReference>
<evidence type="ECO:0000256" key="1">
    <source>
        <dbReference type="ARBA" id="ARBA00004141"/>
    </source>
</evidence>
<dbReference type="STRING" id="1509407.A0A0L1J2E4"/>
<feature type="domain" description="ABC transporter" evidence="12">
    <location>
        <begin position="533"/>
        <end position="772"/>
    </location>
</feature>
<dbReference type="InterPro" id="IPR036640">
    <property type="entry name" value="ABC1_TM_sf"/>
</dbReference>
<dbReference type="InterPro" id="IPR039421">
    <property type="entry name" value="Type_1_exporter"/>
</dbReference>
<dbReference type="PROSITE" id="PS50893">
    <property type="entry name" value="ABC_TRANSPORTER_2"/>
    <property type="match status" value="2"/>
</dbReference>
<organism evidence="14 15">
    <name type="scientific">Aspergillus nomiae NRRL (strain ATCC 15546 / NRRL 13137 / CBS 260.88 / M93)</name>
    <dbReference type="NCBI Taxonomy" id="1509407"/>
    <lineage>
        <taxon>Eukaryota</taxon>
        <taxon>Fungi</taxon>
        <taxon>Dikarya</taxon>
        <taxon>Ascomycota</taxon>
        <taxon>Pezizomycotina</taxon>
        <taxon>Eurotiomycetes</taxon>
        <taxon>Eurotiomycetidae</taxon>
        <taxon>Eurotiales</taxon>
        <taxon>Aspergillaceae</taxon>
        <taxon>Aspergillus</taxon>
        <taxon>Aspergillus subgen. Circumdati</taxon>
    </lineage>
</organism>
<evidence type="ECO:0000256" key="5">
    <source>
        <dbReference type="ARBA" id="ARBA00022741"/>
    </source>
</evidence>
<evidence type="ECO:0000256" key="9">
    <source>
        <dbReference type="ARBA" id="ARBA00061201"/>
    </source>
</evidence>
<feature type="domain" description="ABC transmembrane type-1" evidence="13">
    <location>
        <begin position="205"/>
        <end position="496"/>
    </location>
</feature>
<feature type="domain" description="ABC transporter" evidence="12">
    <location>
        <begin position="1216"/>
        <end position="1461"/>
    </location>
</feature>
<dbReference type="GeneID" id="26807905"/>
<feature type="domain" description="ABC transmembrane type-1" evidence="13">
    <location>
        <begin position="901"/>
        <end position="1182"/>
    </location>
</feature>
<feature type="transmembrane region" description="Helical" evidence="11">
    <location>
        <begin position="1014"/>
        <end position="1033"/>
    </location>
</feature>
<dbReference type="FunFam" id="3.40.50.300:FF:001471">
    <property type="entry name" value="P-loop containing nucleoside triphosphate hydrolase protein"/>
    <property type="match status" value="1"/>
</dbReference>
<evidence type="ECO:0000256" key="2">
    <source>
        <dbReference type="ARBA" id="ARBA00004496"/>
    </source>
</evidence>
<evidence type="ECO:0000313" key="15">
    <source>
        <dbReference type="Proteomes" id="UP000037505"/>
    </source>
</evidence>
<dbReference type="InterPro" id="IPR003439">
    <property type="entry name" value="ABC_transporter-like_ATP-bd"/>
</dbReference>
<dbReference type="SUPFAM" id="SSF52540">
    <property type="entry name" value="P-loop containing nucleoside triphosphate hydrolases"/>
    <property type="match status" value="2"/>
</dbReference>
<keyword evidence="6" id="KW-0067">ATP-binding</keyword>
<keyword evidence="8 11" id="KW-0472">Membrane</keyword>
<reference evidence="14 15" key="1">
    <citation type="submission" date="2014-06" db="EMBL/GenBank/DDBJ databases">
        <title>The Genome of the Aflatoxigenic Filamentous Fungus Aspergillus nomius.</title>
        <authorList>
            <person name="Moore M.G."/>
            <person name="Shannon B.M."/>
            <person name="Brian M.M."/>
        </authorList>
    </citation>
    <scope>NUCLEOTIDE SEQUENCE [LARGE SCALE GENOMIC DNA]</scope>
    <source>
        <strain evidence="14 15">NRRL 13137</strain>
    </source>
</reference>
<dbReference type="SMART" id="SM00382">
    <property type="entry name" value="AAA"/>
    <property type="match status" value="2"/>
</dbReference>
<comment type="caution">
    <text evidence="14">The sequence shown here is derived from an EMBL/GenBank/DDBJ whole genome shotgun (WGS) entry which is preliminary data.</text>
</comment>
<evidence type="ECO:0000259" key="13">
    <source>
        <dbReference type="PROSITE" id="PS50929"/>
    </source>
</evidence>
<keyword evidence="7 11" id="KW-1133">Transmembrane helix</keyword>
<dbReference type="CDD" id="cd18577">
    <property type="entry name" value="ABC_6TM_Pgp_ABCB1_D1_like"/>
    <property type="match status" value="1"/>
</dbReference>
<dbReference type="FunFam" id="3.40.50.300:FF:003218">
    <property type="entry name" value="ABC a-pheromone efflux pump AtrD"/>
    <property type="match status" value="1"/>
</dbReference>
<dbReference type="OrthoDB" id="6500128at2759"/>
<feature type="transmembrane region" description="Helical" evidence="11">
    <location>
        <begin position="1122"/>
        <end position="1144"/>
    </location>
</feature>
<evidence type="ECO:0000256" key="7">
    <source>
        <dbReference type="ARBA" id="ARBA00022989"/>
    </source>
</evidence>
<proteinExistence type="inferred from homology"/>
<feature type="transmembrane region" description="Helical" evidence="11">
    <location>
        <begin position="203"/>
        <end position="224"/>
    </location>
</feature>
<dbReference type="FunFam" id="1.10.3560.10:FF:000001">
    <property type="entry name" value="Protein PBDC1 homolog"/>
    <property type="match status" value="1"/>
</dbReference>
<evidence type="ECO:0000259" key="12">
    <source>
        <dbReference type="PROSITE" id="PS50893"/>
    </source>
</evidence>
<dbReference type="GO" id="GO:0005743">
    <property type="term" value="C:mitochondrial inner membrane"/>
    <property type="evidence" value="ECO:0007669"/>
    <property type="project" value="TreeGrafter"/>
</dbReference>
<dbReference type="GO" id="GO:0016887">
    <property type="term" value="F:ATP hydrolysis activity"/>
    <property type="evidence" value="ECO:0007669"/>
    <property type="project" value="InterPro"/>
</dbReference>
<dbReference type="Pfam" id="PF00664">
    <property type="entry name" value="ABC_membrane"/>
    <property type="match status" value="2"/>
</dbReference>
<feature type="transmembrane region" description="Helical" evidence="11">
    <location>
        <begin position="937"/>
        <end position="959"/>
    </location>
</feature>
<dbReference type="Gene3D" id="1.20.1560.10">
    <property type="entry name" value="ABC transporter type 1, transmembrane domain"/>
    <property type="match status" value="2"/>
</dbReference>
<dbReference type="InterPro" id="IPR023139">
    <property type="entry name" value="PBDC1-like_dom_sf"/>
</dbReference>
<dbReference type="GO" id="GO:0090374">
    <property type="term" value="P:oligopeptide export from mitochondrion"/>
    <property type="evidence" value="ECO:0007669"/>
    <property type="project" value="TreeGrafter"/>
</dbReference>
<feature type="transmembrane region" description="Helical" evidence="11">
    <location>
        <begin position="253"/>
        <end position="276"/>
    </location>
</feature>
<sequence length="1464" mass="162056">MSKKFDPETAENFEDMEKQFAVKAVEHLMTYWSILEKVPGSQLRLTRMDNEIYESFMKEFPDFDPAATINEDEMKSKAGKEKWRNWMKQYEKTVDDYNFGTMLRSNPKSEYDQETTIFAVRMQFYAVEIARNRAGLNDWIYERAQKAKSSSVHTLHAVVDVGSHGILTYIMTGILIQFKRCLGWKPSWLSLFSFTTKKHIPTLCFAILFASLASASSPVFATLLGEAFNSLALFGSDQISAQELIQKTKTSCIKLACLGVYSWVCSSIYFILFVVFGELQVANARRTLFNGLLQKDQEWFETQPDGARTFLSCLQAQIYELQKSTSQPLGLLLQYSFRAIGSLALAFYTSWNLSLVTLAGIPVFSAMASFISSKMKLNIDAQQAALAGASKVVNSTTTSIDTVKCLNGEAFELRNFSSRIDEAASQFLKQARLNSIQIALIRLMTYGMFVQGFWYGSSLASSGRLSPGDVLRTFWACLTAAQSIEFIMTQVIVLNKGAVAASALKKTLNQQTKDGCPKEMEGAVYPRHCDGDIEVSDLSFAYSSQPERLSLNSASFFFPAGETTFVIGKSGSGKSTLGQLLTRIYSPTSGEILIDGTPIQTLSKNWIRNNVTLVEQRSILFNESIFMNIAFGRHDYDQIRKEDVQECIDLAMLQSVIAHMPNGIDTCVGYGGSFLSGGQRQRVAIARARLRDTPVLILDEPTSALDGANRHEVIRAIREWRKGKTTIIITHDMSHILDRDFVYVLDQGSVVQAGYRYELEKVLGNEDFFPSNEGSNLLDGSDGDRIHSILSETTLVNSADMPVDKNRRISSVLMGLRPESFHNEKLQTRSRLSIVPTPQETLQDGVQLVEFDPEREGAKTRPTHSHKLPNKRKDRRQMKSLFHIMLTIVPNLTIGQRVLLLLGVLFTLCHSSTTPIFAYFLSKLQVTFFNKASALKWALAVLGVSISDGMVSFFMHYLLNLCSQDWVDCLRKRALRRVLDQPKRWFEEEGNSPSHLTACLARDGEEMREILSRFGGYALVAASIAVIATSWSLAVCWKLTLVALSIGPVVYAITRGFERTSGLWDRRCNEARGAASEVFVETFSEIRTVRTLTLEPFFQGKHTKALLKCLTTGLRKAGYTGFLFGLVESTIVFVSALIIYYGGLLVSVLEYTVEDIMTVLSMLLFSIGYASVVLSWIPQISASRERGSRLLQLANLAAGASHEHLGCLRVATPTPIKITRLSFQYPSRPNASVLKDVSFTIPGNSCTAVVGRSGSGKSTIASLLLALYETPASDSTPAISLGGVDIRKLHAPTLRSVVAIVSQQPTIFPGTIEANINYGLEGPLRDPRNVRDAAKAAGIDEFVSSLPQGYSTVIGDGGVGLSGGQAQRVVIARALVRRPQILILDEATSALDPASAEIIRHTVQRLVTSQVGLTVVIITHAKGLMEIADNVVVLEHGRVVESGPYKTLAKRPHLQALINDQHRT</sequence>
<dbReference type="GO" id="GO:0015421">
    <property type="term" value="F:ABC-type oligopeptide transporter activity"/>
    <property type="evidence" value="ECO:0007669"/>
    <property type="project" value="TreeGrafter"/>
</dbReference>
<evidence type="ECO:0000313" key="14">
    <source>
        <dbReference type="EMBL" id="KNG85961.1"/>
    </source>
</evidence>
<keyword evidence="5" id="KW-0547">Nucleotide-binding</keyword>
<dbReference type="Proteomes" id="UP000037505">
    <property type="component" value="Unassembled WGS sequence"/>
</dbReference>
<comment type="similarity">
    <text evidence="9">Belongs to the PBDC1 family.</text>
</comment>
<feature type="transmembrane region" description="Helical" evidence="11">
    <location>
        <begin position="1156"/>
        <end position="1177"/>
    </location>
</feature>
<dbReference type="PROSITE" id="PS50929">
    <property type="entry name" value="ABC_TM1F"/>
    <property type="match status" value="2"/>
</dbReference>
<dbReference type="InterPro" id="IPR011527">
    <property type="entry name" value="ABC1_TM_dom"/>
</dbReference>
<dbReference type="InterPro" id="IPR003593">
    <property type="entry name" value="AAA+_ATPase"/>
</dbReference>
<evidence type="ECO:0000256" key="11">
    <source>
        <dbReference type="SAM" id="Phobius"/>
    </source>
</evidence>
<dbReference type="Gene3D" id="1.10.3560.10">
    <property type="entry name" value="yst0336 like domain"/>
    <property type="match status" value="1"/>
</dbReference>
<dbReference type="Pfam" id="PF00005">
    <property type="entry name" value="ABC_tran"/>
    <property type="match status" value="2"/>
</dbReference>
<dbReference type="Pfam" id="PF04669">
    <property type="entry name" value="PBDC1"/>
    <property type="match status" value="1"/>
</dbReference>
<name>A0A0L1J2E4_ASPN3</name>
<dbReference type="CDD" id="cd18578">
    <property type="entry name" value="ABC_6TM_Pgp_ABCB1_D2_like"/>
    <property type="match status" value="1"/>
</dbReference>
<feature type="transmembrane region" description="Helical" evidence="11">
    <location>
        <begin position="353"/>
        <end position="371"/>
    </location>
</feature>
<dbReference type="Gene3D" id="3.40.50.300">
    <property type="entry name" value="P-loop containing nucleotide triphosphate hydrolases"/>
    <property type="match status" value="2"/>
</dbReference>
<dbReference type="EMBL" id="JNOM01000134">
    <property type="protein sequence ID" value="KNG85961.1"/>
    <property type="molecule type" value="Genomic_DNA"/>
</dbReference>
<accession>A0A0L1J2E4</accession>
<dbReference type="SUPFAM" id="SSF90123">
    <property type="entry name" value="ABC transporter transmembrane region"/>
    <property type="match status" value="2"/>
</dbReference>
<comment type="subcellular location">
    <subcellularLocation>
        <location evidence="2">Cytoplasm</location>
    </subcellularLocation>
    <subcellularLocation>
        <location evidence="1">Membrane</location>
        <topology evidence="1">Multi-pass membrane protein</topology>
    </subcellularLocation>
</comment>
<keyword evidence="3" id="KW-0963">Cytoplasm</keyword>
<evidence type="ECO:0000256" key="4">
    <source>
        <dbReference type="ARBA" id="ARBA00022692"/>
    </source>
</evidence>
<dbReference type="PANTHER" id="PTHR43394:SF15">
    <property type="entry name" value="ALPHA-FACTOR-TRANSPORTING ATPASE"/>
    <property type="match status" value="1"/>
</dbReference>
<keyword evidence="15" id="KW-1185">Reference proteome</keyword>
<dbReference type="InterPro" id="IPR017871">
    <property type="entry name" value="ABC_transporter-like_CS"/>
</dbReference>
<protein>
    <recommendedName>
        <fullName evidence="10">Protein PBDC1 homolog</fullName>
    </recommendedName>
</protein>
<dbReference type="PROSITE" id="PS00211">
    <property type="entry name" value="ABC_TRANSPORTER_1"/>
    <property type="match status" value="1"/>
</dbReference>
<keyword evidence="4 11" id="KW-0812">Transmembrane</keyword>
<dbReference type="PANTHER" id="PTHR43394">
    <property type="entry name" value="ATP-DEPENDENT PERMEASE MDL1, MITOCHONDRIAL"/>
    <property type="match status" value="1"/>
</dbReference>
<evidence type="ECO:0000256" key="8">
    <source>
        <dbReference type="ARBA" id="ARBA00023136"/>
    </source>
</evidence>
<evidence type="ECO:0000256" key="3">
    <source>
        <dbReference type="ARBA" id="ARBA00022490"/>
    </source>
</evidence>
<dbReference type="InterPro" id="IPR027417">
    <property type="entry name" value="P-loop_NTPase"/>
</dbReference>
<evidence type="ECO:0000256" key="10">
    <source>
        <dbReference type="ARBA" id="ARBA00069779"/>
    </source>
</evidence>
<evidence type="ECO:0000256" key="6">
    <source>
        <dbReference type="ARBA" id="ARBA00022840"/>
    </source>
</evidence>
<dbReference type="GO" id="GO:0005524">
    <property type="term" value="F:ATP binding"/>
    <property type="evidence" value="ECO:0007669"/>
    <property type="project" value="UniProtKB-KW"/>
</dbReference>
<dbReference type="RefSeq" id="XP_015406884.1">
    <property type="nucleotide sequence ID" value="XM_015551358.1"/>
</dbReference>